<dbReference type="GO" id="GO:0006508">
    <property type="term" value="P:proteolysis"/>
    <property type="evidence" value="ECO:0007669"/>
    <property type="project" value="UniProtKB-KW"/>
</dbReference>
<evidence type="ECO:0000259" key="1">
    <source>
        <dbReference type="Pfam" id="PF03797"/>
    </source>
</evidence>
<keyword evidence="2" id="KW-0378">Hydrolase</keyword>
<feature type="domain" description="Autotransporter" evidence="1">
    <location>
        <begin position="5"/>
        <end position="93"/>
    </location>
</feature>
<name>A0AA88Z0N1_BURCE</name>
<organism evidence="2 3">
    <name type="scientific">Burkholderia cepacia</name>
    <name type="common">Pseudomonas cepacia</name>
    <dbReference type="NCBI Taxonomy" id="292"/>
    <lineage>
        <taxon>Bacteria</taxon>
        <taxon>Pseudomonadati</taxon>
        <taxon>Pseudomonadota</taxon>
        <taxon>Betaproteobacteria</taxon>
        <taxon>Burkholderiales</taxon>
        <taxon>Burkholderiaceae</taxon>
        <taxon>Burkholderia</taxon>
        <taxon>Burkholderia cepacia complex</taxon>
    </lineage>
</organism>
<keyword evidence="2" id="KW-0645">Protease</keyword>
<dbReference type="SUPFAM" id="SSF103515">
    <property type="entry name" value="Autotransporter"/>
    <property type="match status" value="1"/>
</dbReference>
<dbReference type="EMBL" id="JPGD01000006">
    <property type="protein sequence ID" value="KGB92299.1"/>
    <property type="molecule type" value="Genomic_DNA"/>
</dbReference>
<reference evidence="2 3" key="1">
    <citation type="submission" date="2014-06" db="EMBL/GenBank/DDBJ databases">
        <authorList>
            <person name="Bishop-Lilly K.A."/>
            <person name="Broomall S.M."/>
            <person name="Chain P.S."/>
            <person name="Chertkov O."/>
            <person name="Coyne S.R."/>
            <person name="Daligault H.E."/>
            <person name="Davenport K.W."/>
            <person name="Erkkila T."/>
            <person name="Frey K.G."/>
            <person name="Gibbons H.S."/>
            <person name="Gu W."/>
            <person name="Jaissle J."/>
            <person name="Johnson S.L."/>
            <person name="Koroleva G.I."/>
            <person name="Ladner J.T."/>
            <person name="Lo C.-C."/>
            <person name="Minogue T.D."/>
            <person name="Munk C."/>
            <person name="Palacios G.F."/>
            <person name="Redden C.L."/>
            <person name="Rosenzweig C.N."/>
            <person name="Scholz M.B."/>
            <person name="Teshima H."/>
            <person name="Xu Y."/>
        </authorList>
    </citation>
    <scope>NUCLEOTIDE SEQUENCE [LARGE SCALE GENOMIC DNA]</scope>
    <source>
        <strain evidence="2 3">DWS 37UF10B-2</strain>
    </source>
</reference>
<evidence type="ECO:0000313" key="3">
    <source>
        <dbReference type="Proteomes" id="UP000029575"/>
    </source>
</evidence>
<dbReference type="GO" id="GO:0008233">
    <property type="term" value="F:peptidase activity"/>
    <property type="evidence" value="ECO:0007669"/>
    <property type="project" value="UniProtKB-KW"/>
</dbReference>
<gene>
    <name evidence="2" type="ORF">DM43_317</name>
</gene>
<dbReference type="AlphaFoldDB" id="A0AA88Z0N1"/>
<dbReference type="Pfam" id="PF03797">
    <property type="entry name" value="Autotransporter"/>
    <property type="match status" value="1"/>
</dbReference>
<comment type="caution">
    <text evidence="2">The sequence shown here is derived from an EMBL/GenBank/DDBJ whole genome shotgun (WGS) entry which is preliminary data.</text>
</comment>
<dbReference type="InterPro" id="IPR036709">
    <property type="entry name" value="Autotransporte_beta_dom_sf"/>
</dbReference>
<dbReference type="InterPro" id="IPR005546">
    <property type="entry name" value="Autotransporte_beta"/>
</dbReference>
<proteinExistence type="predicted"/>
<protein>
    <submittedName>
        <fullName evidence="2">Serine protease, subtilase family</fullName>
    </submittedName>
</protein>
<dbReference type="Proteomes" id="UP000029575">
    <property type="component" value="Unassembled WGS sequence"/>
</dbReference>
<evidence type="ECO:0000313" key="2">
    <source>
        <dbReference type="EMBL" id="KGB92299.1"/>
    </source>
</evidence>
<accession>A0AA88Z0N1</accession>
<dbReference type="Gene3D" id="2.40.128.130">
    <property type="entry name" value="Autotransporter beta-domain"/>
    <property type="match status" value="1"/>
</dbReference>
<sequence length="98" mass="10140">MLRAGGETTRVGVSTLRLRAASPLGSIASGTFTARGTVGWRHACGNVRPSSAFTFADGGTSFRLSGVPIARDGAVLEADIDANVTQRLTLGLALRRPV</sequence>